<dbReference type="RefSeq" id="WP_198618593.1">
    <property type="nucleotide sequence ID" value="NZ_JABANU010000027.1"/>
</dbReference>
<evidence type="ECO:0000256" key="2">
    <source>
        <dbReference type="ARBA" id="ARBA00023002"/>
    </source>
</evidence>
<dbReference type="PANTHER" id="PTHR43656:SF2">
    <property type="entry name" value="BINDING OXIDOREDUCTASE, PUTATIVE (AFU_ORTHOLOGUE AFUA_2G08260)-RELATED"/>
    <property type="match status" value="1"/>
</dbReference>
<reference evidence="4 5" key="1">
    <citation type="submission" date="2020-04" db="EMBL/GenBank/DDBJ databases">
        <title>Staphylococcus species from domestic dog.</title>
        <authorList>
            <person name="Paterson G.K."/>
        </authorList>
    </citation>
    <scope>NUCLEOTIDE SEQUENCE [LARGE SCALE GENOMIC DNA]</scope>
    <source>
        <strain evidence="4 5">H16/1A</strain>
    </source>
</reference>
<keyword evidence="2" id="KW-0560">Oxidoreductase</keyword>
<evidence type="ECO:0000313" key="5">
    <source>
        <dbReference type="Proteomes" id="UP000751852"/>
    </source>
</evidence>
<dbReference type="Pfam" id="PF00724">
    <property type="entry name" value="Oxidored_FMN"/>
    <property type="match status" value="1"/>
</dbReference>
<accession>A0ABS0TDJ7</accession>
<feature type="domain" description="NADH:flavin oxidoreductase/NADH oxidase N-terminal" evidence="3">
    <location>
        <begin position="8"/>
        <end position="338"/>
    </location>
</feature>
<dbReference type="PANTHER" id="PTHR43656">
    <property type="entry name" value="BINDING OXIDOREDUCTASE, PUTATIVE (AFU_ORTHOLOGUE AFUA_2G08260)-RELATED"/>
    <property type="match status" value="1"/>
</dbReference>
<proteinExistence type="predicted"/>
<dbReference type="CDD" id="cd04735">
    <property type="entry name" value="OYE_like_4_FMN"/>
    <property type="match status" value="1"/>
</dbReference>
<dbReference type="InterPro" id="IPR013785">
    <property type="entry name" value="Aldolase_TIM"/>
</dbReference>
<dbReference type="SUPFAM" id="SSF51395">
    <property type="entry name" value="FMN-linked oxidoreductases"/>
    <property type="match status" value="1"/>
</dbReference>
<evidence type="ECO:0000259" key="3">
    <source>
        <dbReference type="Pfam" id="PF00724"/>
    </source>
</evidence>
<comment type="caution">
    <text evidence="4">The sequence shown here is derived from an EMBL/GenBank/DDBJ whole genome shotgun (WGS) entry which is preliminary data.</text>
</comment>
<dbReference type="InterPro" id="IPR051799">
    <property type="entry name" value="NADH_flavin_oxidoreductase"/>
</dbReference>
<keyword evidence="1" id="KW-0285">Flavoprotein</keyword>
<name>A0ABS0TDJ7_9STAP</name>
<gene>
    <name evidence="4" type="ORF">HHH54_09490</name>
</gene>
<keyword evidence="5" id="KW-1185">Reference proteome</keyword>
<dbReference type="Gene3D" id="3.20.20.70">
    <property type="entry name" value="Aldolase class I"/>
    <property type="match status" value="1"/>
</dbReference>
<dbReference type="Proteomes" id="UP000751852">
    <property type="component" value="Unassembled WGS sequence"/>
</dbReference>
<dbReference type="EMBL" id="JABANU010000027">
    <property type="protein sequence ID" value="MBI5975823.1"/>
    <property type="molecule type" value="Genomic_DNA"/>
</dbReference>
<evidence type="ECO:0000313" key="4">
    <source>
        <dbReference type="EMBL" id="MBI5975823.1"/>
    </source>
</evidence>
<protein>
    <submittedName>
        <fullName evidence="4">NADH-dependent flavin oxidoreductase</fullName>
    </submittedName>
</protein>
<dbReference type="InterPro" id="IPR001155">
    <property type="entry name" value="OxRdtase_FMN_N"/>
</dbReference>
<evidence type="ECO:0000256" key="1">
    <source>
        <dbReference type="ARBA" id="ARBA00022630"/>
    </source>
</evidence>
<organism evidence="4 5">
    <name type="scientific">Staphylococcus canis</name>
    <dbReference type="NCBI Taxonomy" id="2724942"/>
    <lineage>
        <taxon>Bacteria</taxon>
        <taxon>Bacillati</taxon>
        <taxon>Bacillota</taxon>
        <taxon>Bacilli</taxon>
        <taxon>Bacillales</taxon>
        <taxon>Staphylococcaceae</taxon>
        <taxon>Staphylococcus</taxon>
    </lineage>
</organism>
<sequence length="374" mass="41812">MDQKFEPLFKSLTLPNGQTLKNRFVLAPMTHTLSHEDGTISDIELSYIKTRAEDVGLAITAASYTNVEGKAFPGEPSVSKEADLEGLKTLAQTLQTNGTKAVLQIHHGGAKALPELVPNGDVKGPSEVSTIGFGKSEPHDVREMTVEEIQQAIKDFGYATHLAIEAGFDGIEIHGANHYLIHQFVSPYYNRRSDEWGEPLRFPMAIVDEVLRIVKAEAPEDFIVGYRFSPEEAEDPGITMELTKRLVDELIEKPLDYLHVSLMDIHSETREGEYKGQKRIDLLLKWIDYRMPLIGVGSIFTAQDAVDALDTGVPLVCLGRELLFDPQFIHKIETGHPDDIISYFDKTREDKHDLPDAIWDAFAEGMYPSPKPNK</sequence>